<proteinExistence type="predicted"/>
<evidence type="ECO:0000313" key="3">
    <source>
        <dbReference type="EMBL" id="AFR74864.1"/>
    </source>
</evidence>
<accession>R4ILJ7</accession>
<organism evidence="3">
    <name type="scientific">Sinorhizobium sp. M14</name>
    <dbReference type="NCBI Taxonomy" id="430451"/>
    <lineage>
        <taxon>Bacteria</taxon>
        <taxon>Pseudomonadati</taxon>
        <taxon>Pseudomonadota</taxon>
        <taxon>Alphaproteobacteria</taxon>
        <taxon>Hyphomicrobiales</taxon>
        <taxon>Rhizobiaceae</taxon>
        <taxon>Sinorhizobium/Ensifer group</taxon>
        <taxon>Sinorhizobium</taxon>
    </lineage>
</organism>
<dbReference type="EMBL" id="JF809815">
    <property type="protein sequence ID" value="AFR74864.1"/>
    <property type="molecule type" value="Genomic_DNA"/>
</dbReference>
<dbReference type="AlphaFoldDB" id="R4ILJ7"/>
<dbReference type="Pfam" id="PF12770">
    <property type="entry name" value="CHAT"/>
    <property type="match status" value="1"/>
</dbReference>
<geneLocation type="plasmid" evidence="3">
    <name>pSinA</name>
</geneLocation>
<dbReference type="InterPro" id="IPR024983">
    <property type="entry name" value="CHAT_dom"/>
</dbReference>
<sequence>MDANGKASSENTNEAAPRPVSNDLRPIFASRTSSTGSDIMCLGNDDLPSRLYLYIDGILSWLTSDREHPFSGFLVLAPAVSCDQAGGKATLDKAMKAAIARYPGRVDPAESQIIELENHDTLALVESMSARQPYSAMIILNAALFRSPLVRPIAPDEIGSASSLEENFWVPQIAHLASCLRERLSSYFLIDVGHFAPVQTALQDMLHDVHDDVDVYLATAENDLQSELSVRALQWSSLVREGRLGVALQEVDTLPANFDDEKPNLRIQLLHLAGLTGQTLHELENLPLDEKSNPPVVLAMAKIAEEAGAGALAVRLLRLCAPSLSTMENLQTALRTASRLDAADLEQTIEARLRQHHPNAPVLADRTFAEHKSAGRFADASAILASRKAEPELTALYDAFAGELSSPTPPDYPTVGRHLTLAYPQRAETIEQTLVQDALRRGLILHAFDLVTAHKNPSPPRWKAFLTVDVMEQILLQSRGNIGALVEPERLTEAVEIPLRYAATHPAEGRLRLLIARILDLQVAGQSGIALIASIILSSYAGEIDFQQADDVDAISPEEFKTFEAFHRAAFAWLEREAPITLGKTRFPSEDLPCSGDRLVATFKAMLPQLAEDAETDDDLAEFKAWLSIGVSIAMSESLGPADLELMGVGAIQLSRRGKVQEARDYAEHALLCSGLDPVRQRIAWGVFGDVYRRSGNAIEALVAFACAAKLAGPVSLHQLWIEMYGLAGTFRDVGLIKAAEHMAEHARMVLDELGLSDGNDIQLDLLALQLKLKGGFRDANEFRARLPALLQDAVDLGRRAASYAGDHAPVTLILGQILAWAREAGIDVDPDDEALFDTLVERLKGPIEQLTRAAASARPTADQIFAVHERIELSRHSEDSGFDSGKMVPVVKKLLGHEADASSSLGVALAIELLSDRALPKPGWQATSEPVSALKGPEEPLSMLERHSAGAGFVMIGIDAKDRLIRLDAENGAASTPGVEPSNTFSVSDYRQWSKEFPYRYGVDEKTANLFYTSTERLGLSTPLPDKVVFVTDSKLQQLAFNLLWVDNDFAGRSRAIASAPSLSWLESARTQPLQSNGTRKAWISADLNQEGTLSSIGRWLQPTFEASNISLNTAAALPEDLAGSQLVVIAAHGSVADGEPFFHQVSDEGNLRILASDLADALRNVGVVVLFVCSGGRSDKHPAANMTIGLTRQLLDRGCSTVVASPWPLASSITPRWFPAFLERWDAGDQVIDAVFKANQDVGKATGYDPARFLALHVFGDPFRRIVDG</sequence>
<feature type="compositionally biased region" description="Polar residues" evidence="1">
    <location>
        <begin position="1"/>
        <end position="14"/>
    </location>
</feature>
<feature type="domain" description="CHAT" evidence="2">
    <location>
        <begin position="1026"/>
        <end position="1246"/>
    </location>
</feature>
<keyword evidence="3" id="KW-0614">Plasmid</keyword>
<evidence type="ECO:0000256" key="1">
    <source>
        <dbReference type="SAM" id="MobiDB-lite"/>
    </source>
</evidence>
<evidence type="ECO:0000259" key="2">
    <source>
        <dbReference type="Pfam" id="PF12770"/>
    </source>
</evidence>
<name>R4ILJ7_9HYPH</name>
<protein>
    <recommendedName>
        <fullName evidence="2">CHAT domain-containing protein</fullName>
    </recommendedName>
</protein>
<feature type="region of interest" description="Disordered" evidence="1">
    <location>
        <begin position="1"/>
        <end position="25"/>
    </location>
</feature>
<reference evidence="3" key="1">
    <citation type="journal article" date="2013" name="J. Biotechnol.">
        <title>Structural and functional genomics of plasmid pSinA of Sinorhizobium sp. M14 encoding genes for the arsenite oxidation and arsenic resistance.</title>
        <authorList>
            <person name="Drewniak L."/>
            <person name="Dziewit L."/>
            <person name="Ciezkowska M."/>
            <person name="Gawor J."/>
            <person name="Gromadka R."/>
            <person name="Sklodowska A."/>
        </authorList>
    </citation>
    <scope>NUCLEOTIDE SEQUENCE</scope>
    <source>
        <strain evidence="3">M14</strain>
        <plasmid evidence="3">pSinA</plasmid>
    </source>
</reference>